<organism evidence="1 2">
    <name type="scientific">Nocardia mexicana</name>
    <dbReference type="NCBI Taxonomy" id="279262"/>
    <lineage>
        <taxon>Bacteria</taxon>
        <taxon>Bacillati</taxon>
        <taxon>Actinomycetota</taxon>
        <taxon>Actinomycetes</taxon>
        <taxon>Mycobacteriales</taxon>
        <taxon>Nocardiaceae</taxon>
        <taxon>Nocardia</taxon>
    </lineage>
</organism>
<dbReference type="STRING" id="1210089.GCA_001613165_06501"/>
<keyword evidence="2" id="KW-1185">Reference proteome</keyword>
<name>A0A370GI91_9NOCA</name>
<comment type="caution">
    <text evidence="1">The sequence shown here is derived from an EMBL/GenBank/DDBJ whole genome shotgun (WGS) entry which is preliminary data.</text>
</comment>
<dbReference type="AlphaFoldDB" id="A0A370GI91"/>
<proteinExistence type="predicted"/>
<evidence type="ECO:0000313" key="2">
    <source>
        <dbReference type="Proteomes" id="UP000255355"/>
    </source>
</evidence>
<protein>
    <submittedName>
        <fullName evidence="1">Uncharacterized protein</fullName>
    </submittedName>
</protein>
<accession>A0A370GI91</accession>
<sequence length="31" mass="3592">MNLLGFQLLTGFLPRMLNLQLFGMYGMGMFH</sequence>
<gene>
    <name evidence="1" type="ORF">DFR68_12160</name>
</gene>
<dbReference type="EMBL" id="QQAZ01000021">
    <property type="protein sequence ID" value="RDI43502.1"/>
    <property type="molecule type" value="Genomic_DNA"/>
</dbReference>
<dbReference type="Proteomes" id="UP000255355">
    <property type="component" value="Unassembled WGS sequence"/>
</dbReference>
<evidence type="ECO:0000313" key="1">
    <source>
        <dbReference type="EMBL" id="RDI43502.1"/>
    </source>
</evidence>
<reference evidence="1 2" key="1">
    <citation type="submission" date="2018-07" db="EMBL/GenBank/DDBJ databases">
        <title>Genomic Encyclopedia of Type Strains, Phase IV (KMG-IV): sequencing the most valuable type-strain genomes for metagenomic binning, comparative biology and taxonomic classification.</title>
        <authorList>
            <person name="Goeker M."/>
        </authorList>
    </citation>
    <scope>NUCLEOTIDE SEQUENCE [LARGE SCALE GENOMIC DNA]</scope>
    <source>
        <strain evidence="1 2">DSM 44952</strain>
    </source>
</reference>